<dbReference type="EMBL" id="GGEC01090680">
    <property type="protein sequence ID" value="MBX71164.1"/>
    <property type="molecule type" value="Transcribed_RNA"/>
</dbReference>
<dbReference type="AlphaFoldDB" id="A0A2P2QWA6"/>
<name>A0A2P2QWA6_RHIMU</name>
<proteinExistence type="predicted"/>
<accession>A0A2P2QWA6</accession>
<reference evidence="1" key="1">
    <citation type="submission" date="2018-02" db="EMBL/GenBank/DDBJ databases">
        <title>Rhizophora mucronata_Transcriptome.</title>
        <authorList>
            <person name="Meera S.P."/>
            <person name="Sreeshan A."/>
            <person name="Augustine A."/>
        </authorList>
    </citation>
    <scope>NUCLEOTIDE SEQUENCE</scope>
    <source>
        <tissue evidence="1">Leaf</tissue>
    </source>
</reference>
<evidence type="ECO:0000313" key="1">
    <source>
        <dbReference type="EMBL" id="MBX71164.1"/>
    </source>
</evidence>
<organism evidence="1">
    <name type="scientific">Rhizophora mucronata</name>
    <name type="common">Asiatic mangrove</name>
    <dbReference type="NCBI Taxonomy" id="61149"/>
    <lineage>
        <taxon>Eukaryota</taxon>
        <taxon>Viridiplantae</taxon>
        <taxon>Streptophyta</taxon>
        <taxon>Embryophyta</taxon>
        <taxon>Tracheophyta</taxon>
        <taxon>Spermatophyta</taxon>
        <taxon>Magnoliopsida</taxon>
        <taxon>eudicotyledons</taxon>
        <taxon>Gunneridae</taxon>
        <taxon>Pentapetalae</taxon>
        <taxon>rosids</taxon>
        <taxon>fabids</taxon>
        <taxon>Malpighiales</taxon>
        <taxon>Rhizophoraceae</taxon>
        <taxon>Rhizophora</taxon>
    </lineage>
</organism>
<protein>
    <submittedName>
        <fullName evidence="1">Uncharacterized protein</fullName>
    </submittedName>
</protein>
<sequence>MQLETKNLWNRSDSTKMRVTLELIHKQQNKGI</sequence>